<organism evidence="2 3">
    <name type="scientific">Thiobacillus sedimenti</name>
    <dbReference type="NCBI Taxonomy" id="3110231"/>
    <lineage>
        <taxon>Bacteria</taxon>
        <taxon>Pseudomonadati</taxon>
        <taxon>Pseudomonadota</taxon>
        <taxon>Betaproteobacteria</taxon>
        <taxon>Nitrosomonadales</taxon>
        <taxon>Thiobacillaceae</taxon>
        <taxon>Thiobacillus</taxon>
    </lineage>
</organism>
<feature type="region of interest" description="Disordered" evidence="1">
    <location>
        <begin position="129"/>
        <end position="156"/>
    </location>
</feature>
<protein>
    <submittedName>
        <fullName evidence="2">Uncharacterized protein</fullName>
    </submittedName>
</protein>
<reference evidence="2 3" key="1">
    <citation type="submission" date="2023-12" db="EMBL/GenBank/DDBJ databases">
        <title>Thiobacillus sedimentum sp. nov., a chemolithoautotrophic sulfur-oxidizing bacterium isolated from freshwater sediment.</title>
        <authorList>
            <person name="Luo J."/>
            <person name="Dai C."/>
        </authorList>
    </citation>
    <scope>NUCLEOTIDE SEQUENCE [LARGE SCALE GENOMIC DNA]</scope>
    <source>
        <strain evidence="2 3">SCUT-2</strain>
    </source>
</reference>
<evidence type="ECO:0000256" key="1">
    <source>
        <dbReference type="SAM" id="MobiDB-lite"/>
    </source>
</evidence>
<keyword evidence="3" id="KW-1185">Reference proteome</keyword>
<sequence>MALLNDQLSVWEIGFRWAGHDPEGLWVRLPLAVRDNFRVLLSAVLEAHLASDSLSLEKYDGDNREEASLHIRYWLDEVYACISGKRFDRRLLKHAFIGRFDFLDWCERRGAPPPEFWFPPGWRVSYKWPSDDGVEEEGGQSVSGSSELDDKVTPKGLRPGQRACIAAQQIASAIWKDEPTRTIASMCKDELILKYGGGAHYEEDTVRSWVRAVAPPEVSQRRGRPPKKTPVEDD</sequence>
<gene>
    <name evidence="2" type="ORF">VA613_00480</name>
</gene>
<name>A0ABZ1CIZ9_9PROT</name>
<dbReference type="EMBL" id="CP141769">
    <property type="protein sequence ID" value="WRS39377.1"/>
    <property type="molecule type" value="Genomic_DNA"/>
</dbReference>
<dbReference type="RefSeq" id="WP_324779908.1">
    <property type="nucleotide sequence ID" value="NZ_CP141769.1"/>
</dbReference>
<dbReference type="Proteomes" id="UP001334732">
    <property type="component" value="Chromosome"/>
</dbReference>
<proteinExistence type="predicted"/>
<accession>A0ABZ1CIZ9</accession>
<evidence type="ECO:0000313" key="2">
    <source>
        <dbReference type="EMBL" id="WRS39377.1"/>
    </source>
</evidence>
<evidence type="ECO:0000313" key="3">
    <source>
        <dbReference type="Proteomes" id="UP001334732"/>
    </source>
</evidence>